<reference evidence="1" key="1">
    <citation type="journal article" date="2019" name="bioRxiv">
        <title>The Genome of the Zebra Mussel, Dreissena polymorpha: A Resource for Invasive Species Research.</title>
        <authorList>
            <person name="McCartney M.A."/>
            <person name="Auch B."/>
            <person name="Kono T."/>
            <person name="Mallez S."/>
            <person name="Zhang Y."/>
            <person name="Obille A."/>
            <person name="Becker A."/>
            <person name="Abrahante J.E."/>
            <person name="Garbe J."/>
            <person name="Badalamenti J.P."/>
            <person name="Herman A."/>
            <person name="Mangelson H."/>
            <person name="Liachko I."/>
            <person name="Sullivan S."/>
            <person name="Sone E.D."/>
            <person name="Koren S."/>
            <person name="Silverstein K.A.T."/>
            <person name="Beckman K.B."/>
            <person name="Gohl D.M."/>
        </authorList>
    </citation>
    <scope>NUCLEOTIDE SEQUENCE</scope>
    <source>
        <strain evidence="1">Duluth1</strain>
        <tissue evidence="1">Whole animal</tissue>
    </source>
</reference>
<protein>
    <submittedName>
        <fullName evidence="1">Uncharacterized protein</fullName>
    </submittedName>
</protein>
<organism evidence="1 2">
    <name type="scientific">Dreissena polymorpha</name>
    <name type="common">Zebra mussel</name>
    <name type="synonym">Mytilus polymorpha</name>
    <dbReference type="NCBI Taxonomy" id="45954"/>
    <lineage>
        <taxon>Eukaryota</taxon>
        <taxon>Metazoa</taxon>
        <taxon>Spiralia</taxon>
        <taxon>Lophotrochozoa</taxon>
        <taxon>Mollusca</taxon>
        <taxon>Bivalvia</taxon>
        <taxon>Autobranchia</taxon>
        <taxon>Heteroconchia</taxon>
        <taxon>Euheterodonta</taxon>
        <taxon>Imparidentia</taxon>
        <taxon>Neoheterodontei</taxon>
        <taxon>Myida</taxon>
        <taxon>Dreissenoidea</taxon>
        <taxon>Dreissenidae</taxon>
        <taxon>Dreissena</taxon>
    </lineage>
</organism>
<dbReference type="Pfam" id="PF04733">
    <property type="entry name" value="Coatomer_E"/>
    <property type="match status" value="1"/>
</dbReference>
<gene>
    <name evidence="1" type="ORF">DPMN_146827</name>
</gene>
<reference evidence="1" key="2">
    <citation type="submission" date="2020-11" db="EMBL/GenBank/DDBJ databases">
        <authorList>
            <person name="McCartney M.A."/>
            <person name="Auch B."/>
            <person name="Kono T."/>
            <person name="Mallez S."/>
            <person name="Becker A."/>
            <person name="Gohl D.M."/>
            <person name="Silverstein K.A.T."/>
            <person name="Koren S."/>
            <person name="Bechman K.B."/>
            <person name="Herman A."/>
            <person name="Abrahante J.E."/>
            <person name="Garbe J."/>
        </authorList>
    </citation>
    <scope>NUCLEOTIDE SEQUENCE</scope>
    <source>
        <strain evidence="1">Duluth1</strain>
        <tissue evidence="1">Whole animal</tissue>
    </source>
</reference>
<evidence type="ECO:0000313" key="2">
    <source>
        <dbReference type="Proteomes" id="UP000828390"/>
    </source>
</evidence>
<dbReference type="Gene3D" id="1.25.40.10">
    <property type="entry name" value="Tetratricopeptide repeat domain"/>
    <property type="match status" value="1"/>
</dbReference>
<dbReference type="Proteomes" id="UP000828390">
    <property type="component" value="Unassembled WGS sequence"/>
</dbReference>
<dbReference type="InterPro" id="IPR011990">
    <property type="entry name" value="TPR-like_helical_dom_sf"/>
</dbReference>
<comment type="caution">
    <text evidence="1">The sequence shown here is derived from an EMBL/GenBank/DDBJ whole genome shotgun (WGS) entry which is preliminary data.</text>
</comment>
<keyword evidence="2" id="KW-1185">Reference proteome</keyword>
<proteinExistence type="predicted"/>
<dbReference type="AlphaFoldDB" id="A0A9D4F8M6"/>
<name>A0A9D4F8M6_DREPO</name>
<accession>A0A9D4F8M6</accession>
<evidence type="ECO:0000313" key="1">
    <source>
        <dbReference type="EMBL" id="KAH3793319.1"/>
    </source>
</evidence>
<sequence>MAKALKVSQDVLGKNDDNTFVIMNDMATSEILLEKYKDAENLLKEAVAKSGRMKSSVQSALLSNLGSV</sequence>
<dbReference type="EMBL" id="JAIWYP010000007">
    <property type="protein sequence ID" value="KAH3793319.1"/>
    <property type="molecule type" value="Genomic_DNA"/>
</dbReference>